<dbReference type="InterPro" id="IPR026893">
    <property type="entry name" value="Tyr/Ser_Pase_IphP-type"/>
</dbReference>
<evidence type="ECO:0000259" key="1">
    <source>
        <dbReference type="PROSITE" id="PS50056"/>
    </source>
</evidence>
<proteinExistence type="predicted"/>
<dbReference type="Proteomes" id="UP001161757">
    <property type="component" value="Unassembled WGS sequence"/>
</dbReference>
<dbReference type="PROSITE" id="PS50056">
    <property type="entry name" value="TYR_PHOSPHATASE_2"/>
    <property type="match status" value="1"/>
</dbReference>
<organism evidence="2 3">
    <name type="scientific">Exophiala dermatitidis</name>
    <name type="common">Black yeast-like fungus</name>
    <name type="synonym">Wangiella dermatitidis</name>
    <dbReference type="NCBI Taxonomy" id="5970"/>
    <lineage>
        <taxon>Eukaryota</taxon>
        <taxon>Fungi</taxon>
        <taxon>Dikarya</taxon>
        <taxon>Ascomycota</taxon>
        <taxon>Pezizomycotina</taxon>
        <taxon>Eurotiomycetes</taxon>
        <taxon>Chaetothyriomycetidae</taxon>
        <taxon>Chaetothyriales</taxon>
        <taxon>Herpotrichiellaceae</taxon>
        <taxon>Exophiala</taxon>
    </lineage>
</organism>
<dbReference type="InterPro" id="IPR029021">
    <property type="entry name" value="Prot-tyrosine_phosphatase-like"/>
</dbReference>
<sequence>MALGGRSSPTHTEFENILNFRDVGAHINAIVGSVVVETGLFFRSARPDEASARDRKRLVDEYKIKTIIDLRSETEHINAAKKRTAVSPTTQSAAIPSPNAAAAGEIEIPDIDYARINLNGKGFERHLIWQLKYTSLAKLVFLMALGYRTEGISVIGRELMLPRGLIGLGIDTLDHSGSEIKQVFNVLSDHACWPVLVHCTQGKDRTGLIVLLVLLLCDVDVGAISRDYVQSEPELEPEKQARMEEIASIGLDESFAGCPSEFCQRVIEHIHSGYGGLAKYLDSIGVDSDQRARVQSVLLSKR</sequence>
<gene>
    <name evidence="2" type="ORF">HRR80_008397</name>
</gene>
<dbReference type="PROSITE" id="PS00383">
    <property type="entry name" value="TYR_PHOSPHATASE_1"/>
    <property type="match status" value="1"/>
</dbReference>
<dbReference type="InterPro" id="IPR000387">
    <property type="entry name" value="Tyr_Pase_dom"/>
</dbReference>
<evidence type="ECO:0000313" key="2">
    <source>
        <dbReference type="EMBL" id="KAJ8987496.1"/>
    </source>
</evidence>
<name>A0AAN6IU62_EXODE</name>
<dbReference type="SUPFAM" id="SSF52799">
    <property type="entry name" value="(Phosphotyrosine protein) phosphatases II"/>
    <property type="match status" value="1"/>
</dbReference>
<dbReference type="EMBL" id="JAJGCB010000024">
    <property type="protein sequence ID" value="KAJ8987496.1"/>
    <property type="molecule type" value="Genomic_DNA"/>
</dbReference>
<dbReference type="Pfam" id="PF13350">
    <property type="entry name" value="Y_phosphatase3"/>
    <property type="match status" value="2"/>
</dbReference>
<protein>
    <recommendedName>
        <fullName evidence="1">Tyrosine specific protein phosphatases domain-containing protein</fullName>
    </recommendedName>
</protein>
<dbReference type="Gene3D" id="3.90.190.10">
    <property type="entry name" value="Protein tyrosine phosphatase superfamily"/>
    <property type="match status" value="1"/>
</dbReference>
<dbReference type="AlphaFoldDB" id="A0AAN6IU62"/>
<dbReference type="PANTHER" id="PTHR31126:SF10">
    <property type="entry name" value="PROTEIN PHOSPHATASE, PUTATIVE (AFU_ORTHOLOGUE AFUA_6G06650)-RELATED"/>
    <property type="match status" value="1"/>
</dbReference>
<dbReference type="InterPro" id="IPR016130">
    <property type="entry name" value="Tyr_Pase_AS"/>
</dbReference>
<feature type="domain" description="Tyrosine specific protein phosphatases" evidence="1">
    <location>
        <begin position="194"/>
        <end position="221"/>
    </location>
</feature>
<dbReference type="GO" id="GO:0004721">
    <property type="term" value="F:phosphoprotein phosphatase activity"/>
    <property type="evidence" value="ECO:0007669"/>
    <property type="project" value="InterPro"/>
</dbReference>
<accession>A0AAN6IU62</accession>
<comment type="caution">
    <text evidence="2">The sequence shown here is derived from an EMBL/GenBank/DDBJ whole genome shotgun (WGS) entry which is preliminary data.</text>
</comment>
<reference evidence="2" key="1">
    <citation type="submission" date="2023-01" db="EMBL/GenBank/DDBJ databases">
        <title>Exophiala dermititidis isolated from Cystic Fibrosis Patient.</title>
        <authorList>
            <person name="Kurbessoian T."/>
            <person name="Crocker A."/>
            <person name="Murante D."/>
            <person name="Hogan D.A."/>
            <person name="Stajich J.E."/>
        </authorList>
    </citation>
    <scope>NUCLEOTIDE SEQUENCE</scope>
    <source>
        <strain evidence="2">Ex8</strain>
    </source>
</reference>
<evidence type="ECO:0000313" key="3">
    <source>
        <dbReference type="Proteomes" id="UP001161757"/>
    </source>
</evidence>
<dbReference type="PANTHER" id="PTHR31126">
    <property type="entry name" value="TYROSINE-PROTEIN PHOSPHATASE"/>
    <property type="match status" value="1"/>
</dbReference>